<feature type="region of interest" description="Disordered" evidence="1">
    <location>
        <begin position="91"/>
        <end position="112"/>
    </location>
</feature>
<gene>
    <name evidence="2" type="ORF">Tco_0769398</name>
</gene>
<dbReference type="EMBL" id="BQNB010011145">
    <property type="protein sequence ID" value="GJS86762.1"/>
    <property type="molecule type" value="Genomic_DNA"/>
</dbReference>
<keyword evidence="3" id="KW-1185">Reference proteome</keyword>
<protein>
    <submittedName>
        <fullName evidence="2">Uncharacterized protein</fullName>
    </submittedName>
</protein>
<comment type="caution">
    <text evidence="2">The sequence shown here is derived from an EMBL/GenBank/DDBJ whole genome shotgun (WGS) entry which is preliminary data.</text>
</comment>
<evidence type="ECO:0000256" key="1">
    <source>
        <dbReference type="SAM" id="MobiDB-lite"/>
    </source>
</evidence>
<feature type="compositionally biased region" description="Acidic residues" evidence="1">
    <location>
        <begin position="281"/>
        <end position="299"/>
    </location>
</feature>
<name>A0ABQ4ZA67_9ASTR</name>
<evidence type="ECO:0000313" key="2">
    <source>
        <dbReference type="EMBL" id="GJS86762.1"/>
    </source>
</evidence>
<feature type="region of interest" description="Disordered" evidence="1">
    <location>
        <begin position="258"/>
        <end position="310"/>
    </location>
</feature>
<proteinExistence type="predicted"/>
<sequence length="310" mass="33948">MESSPLMNAMAVKNVVENESHFSLEVVDQDLSSLAMFTKHLMGEQRKRVVRSQWQKRVGEGKEEFIGGIRGGSFAKCSMVSKDGLGGDGFVVDGGRSPSTSSKDGEDGGVENKSLMGSRLIVTGECKGSNSTLRNLSDVIKVNKAQGMIHWSNALGYSTFRCDPDLGVLQIGIRAKVIESQVVMSSTSFAVTYTSVYTNSKPGRVFWGADEEISDGGIPRVIVLGYDGLLMHPDMILDYVPEPIYPEYIPLEDEHEFPAEEQPLSPVDSPTAESPGYVTESDPDEDLEEYEDDETEDGPIDYPLWGGMLR</sequence>
<evidence type="ECO:0000313" key="3">
    <source>
        <dbReference type="Proteomes" id="UP001151760"/>
    </source>
</evidence>
<accession>A0ABQ4ZA67</accession>
<dbReference type="Proteomes" id="UP001151760">
    <property type="component" value="Unassembled WGS sequence"/>
</dbReference>
<reference evidence="2" key="1">
    <citation type="journal article" date="2022" name="Int. J. Mol. Sci.">
        <title>Draft Genome of Tanacetum Coccineum: Genomic Comparison of Closely Related Tanacetum-Family Plants.</title>
        <authorList>
            <person name="Yamashiro T."/>
            <person name="Shiraishi A."/>
            <person name="Nakayama K."/>
            <person name="Satake H."/>
        </authorList>
    </citation>
    <scope>NUCLEOTIDE SEQUENCE</scope>
</reference>
<reference evidence="2" key="2">
    <citation type="submission" date="2022-01" db="EMBL/GenBank/DDBJ databases">
        <authorList>
            <person name="Yamashiro T."/>
            <person name="Shiraishi A."/>
            <person name="Satake H."/>
            <person name="Nakayama K."/>
        </authorList>
    </citation>
    <scope>NUCLEOTIDE SEQUENCE</scope>
</reference>
<organism evidence="2 3">
    <name type="scientific">Tanacetum coccineum</name>
    <dbReference type="NCBI Taxonomy" id="301880"/>
    <lineage>
        <taxon>Eukaryota</taxon>
        <taxon>Viridiplantae</taxon>
        <taxon>Streptophyta</taxon>
        <taxon>Embryophyta</taxon>
        <taxon>Tracheophyta</taxon>
        <taxon>Spermatophyta</taxon>
        <taxon>Magnoliopsida</taxon>
        <taxon>eudicotyledons</taxon>
        <taxon>Gunneridae</taxon>
        <taxon>Pentapetalae</taxon>
        <taxon>asterids</taxon>
        <taxon>campanulids</taxon>
        <taxon>Asterales</taxon>
        <taxon>Asteraceae</taxon>
        <taxon>Asteroideae</taxon>
        <taxon>Anthemideae</taxon>
        <taxon>Anthemidinae</taxon>
        <taxon>Tanacetum</taxon>
    </lineage>
</organism>